<proteinExistence type="predicted"/>
<accession>A0AB39QLB4</accession>
<dbReference type="PANTHER" id="PTHR36221:SF1">
    <property type="entry name" value="DUF742 DOMAIN-CONTAINING PROTEIN"/>
    <property type="match status" value="1"/>
</dbReference>
<gene>
    <name evidence="1" type="ORF">AB5J52_13740</name>
</gene>
<dbReference type="PANTHER" id="PTHR36221">
    <property type="entry name" value="DUF742 DOMAIN-CONTAINING PROTEIN"/>
    <property type="match status" value="1"/>
</dbReference>
<dbReference type="Pfam" id="PF05331">
    <property type="entry name" value="DUF742"/>
    <property type="match status" value="1"/>
</dbReference>
<protein>
    <submittedName>
        <fullName evidence="1">DUF742 domain-containing protein</fullName>
    </submittedName>
</protein>
<dbReference type="EMBL" id="CP163441">
    <property type="protein sequence ID" value="XDQ43232.1"/>
    <property type="molecule type" value="Genomic_DNA"/>
</dbReference>
<dbReference type="RefSeq" id="WP_369222404.1">
    <property type="nucleotide sequence ID" value="NZ_CP163441.1"/>
</dbReference>
<dbReference type="AlphaFoldDB" id="A0AB39QLB4"/>
<reference evidence="1" key="1">
    <citation type="submission" date="2024-07" db="EMBL/GenBank/DDBJ databases">
        <authorList>
            <person name="Yu S.T."/>
        </authorList>
    </citation>
    <scope>NUCLEOTIDE SEQUENCE</scope>
    <source>
        <strain evidence="1">R39</strain>
    </source>
</reference>
<dbReference type="InterPro" id="IPR007995">
    <property type="entry name" value="DUF742"/>
</dbReference>
<sequence length="120" mass="13029">MTASRRVRGPGLVGLHVVTGGRSEPSRNHFDFVTTVRISSPGLERTGLSPEQRRVLELCQPGALTVAEIGAYLVLPLSVLRVLLADLMVRGHITTNGKFYAVQAADREVLEAVLEGLRKL</sequence>
<name>A0AB39QLB4_9ACTN</name>
<evidence type="ECO:0000313" key="1">
    <source>
        <dbReference type="EMBL" id="XDQ43232.1"/>
    </source>
</evidence>
<organism evidence="1">
    <name type="scientific">Streptomyces sp. R39</name>
    <dbReference type="NCBI Taxonomy" id="3238631"/>
    <lineage>
        <taxon>Bacteria</taxon>
        <taxon>Bacillati</taxon>
        <taxon>Actinomycetota</taxon>
        <taxon>Actinomycetes</taxon>
        <taxon>Kitasatosporales</taxon>
        <taxon>Streptomycetaceae</taxon>
        <taxon>Streptomyces</taxon>
    </lineage>
</organism>